<dbReference type="PANTHER" id="PTHR46082:SF11">
    <property type="entry name" value="AAA+ ATPASE DOMAIN-CONTAINING PROTEIN-RELATED"/>
    <property type="match status" value="1"/>
</dbReference>
<keyword evidence="2" id="KW-1185">Reference proteome</keyword>
<dbReference type="Gene3D" id="3.40.50.1580">
    <property type="entry name" value="Nucleoside phosphorylase domain"/>
    <property type="match status" value="1"/>
</dbReference>
<dbReference type="RefSeq" id="XP_022475057.1">
    <property type="nucleotide sequence ID" value="XM_022618407.1"/>
</dbReference>
<dbReference type="SUPFAM" id="SSF53167">
    <property type="entry name" value="Purine and uridine phosphorylases"/>
    <property type="match status" value="1"/>
</dbReference>
<dbReference type="InterPro" id="IPR035994">
    <property type="entry name" value="Nucleoside_phosphorylase_sf"/>
</dbReference>
<dbReference type="AlphaFoldDB" id="A0A1G4B9A0"/>
<evidence type="ECO:0000313" key="1">
    <source>
        <dbReference type="EMBL" id="OHE97905.1"/>
    </source>
</evidence>
<dbReference type="GeneID" id="34559917"/>
<dbReference type="GO" id="GO:0003824">
    <property type="term" value="F:catalytic activity"/>
    <property type="evidence" value="ECO:0007669"/>
    <property type="project" value="InterPro"/>
</dbReference>
<dbReference type="Proteomes" id="UP000176998">
    <property type="component" value="Unassembled WGS sequence"/>
</dbReference>
<sequence length="115" mass="12346">MGWICALSIEMAAGRVVLDRIHEDLPTIGNNTNAYALGNVDKHNKVMACLPTGQYRMNNAAIVAGNTLRSLQSNCIELIVGIGGGKPSDVDIRLGDRVINNKVLQYDLGKIVLGN</sequence>
<organism evidence="1 2">
    <name type="scientific">Colletotrichum orchidophilum</name>
    <dbReference type="NCBI Taxonomy" id="1209926"/>
    <lineage>
        <taxon>Eukaryota</taxon>
        <taxon>Fungi</taxon>
        <taxon>Dikarya</taxon>
        <taxon>Ascomycota</taxon>
        <taxon>Pezizomycotina</taxon>
        <taxon>Sordariomycetes</taxon>
        <taxon>Hypocreomycetidae</taxon>
        <taxon>Glomerellales</taxon>
        <taxon>Glomerellaceae</taxon>
        <taxon>Colletotrichum</taxon>
    </lineage>
</organism>
<gene>
    <name evidence="1" type="ORF">CORC01_06768</name>
</gene>
<dbReference type="GO" id="GO:0009116">
    <property type="term" value="P:nucleoside metabolic process"/>
    <property type="evidence" value="ECO:0007669"/>
    <property type="project" value="InterPro"/>
</dbReference>
<dbReference type="STRING" id="1209926.A0A1G4B9A0"/>
<dbReference type="EMBL" id="MJBS01000052">
    <property type="protein sequence ID" value="OHE97905.1"/>
    <property type="molecule type" value="Genomic_DNA"/>
</dbReference>
<protein>
    <recommendedName>
        <fullName evidence="3">Nucleoside phosphorylase domain-containing protein</fullName>
    </recommendedName>
</protein>
<dbReference type="OrthoDB" id="20872at2759"/>
<comment type="caution">
    <text evidence="1">The sequence shown here is derived from an EMBL/GenBank/DDBJ whole genome shotgun (WGS) entry which is preliminary data.</text>
</comment>
<dbReference type="InterPro" id="IPR053137">
    <property type="entry name" value="NLR-like"/>
</dbReference>
<proteinExistence type="predicted"/>
<evidence type="ECO:0008006" key="3">
    <source>
        <dbReference type="Google" id="ProtNLM"/>
    </source>
</evidence>
<accession>A0A1G4B9A0</accession>
<evidence type="ECO:0000313" key="2">
    <source>
        <dbReference type="Proteomes" id="UP000176998"/>
    </source>
</evidence>
<dbReference type="PANTHER" id="PTHR46082">
    <property type="entry name" value="ATP/GTP-BINDING PROTEIN-RELATED"/>
    <property type="match status" value="1"/>
</dbReference>
<reference evidence="1 2" key="1">
    <citation type="submission" date="2016-09" db="EMBL/GenBank/DDBJ databases">
        <authorList>
            <person name="Capua I."/>
            <person name="De Benedictis P."/>
            <person name="Joannis T."/>
            <person name="Lombin L.H."/>
            <person name="Cattoli G."/>
        </authorList>
    </citation>
    <scope>NUCLEOTIDE SEQUENCE [LARGE SCALE GENOMIC DNA]</scope>
    <source>
        <strain evidence="1 2">IMI 309357</strain>
    </source>
</reference>
<name>A0A1G4B9A0_9PEZI</name>